<evidence type="ECO:0000313" key="4">
    <source>
        <dbReference type="Proteomes" id="UP000256304"/>
    </source>
</evidence>
<sequence length="204" mass="23071">MIPVLLWIFGCYALAAAAVHAAFALTWKRERDVQHYVLIAGNHQLQMEWYMRSLRRFSHFSGTEVKVTVVDRGSEDDTMGIARIFARRGMDVQFHSGIGQNEHSGAVTDTHESLASVKGHATAATAEERRAKEAPVKWHRFRMNPWKPRKQSKSSKRSNSKAKKPLAEPTNLLWKLQAEGIVSSKEHAVLIDLRDPADLSKLPY</sequence>
<evidence type="ECO:0000256" key="2">
    <source>
        <dbReference type="SAM" id="SignalP"/>
    </source>
</evidence>
<evidence type="ECO:0000313" key="3">
    <source>
        <dbReference type="EMBL" id="REE84473.1"/>
    </source>
</evidence>
<evidence type="ECO:0000256" key="1">
    <source>
        <dbReference type="SAM" id="MobiDB-lite"/>
    </source>
</evidence>
<organism evidence="3 4">
    <name type="scientific">Paenibacillus taihuensis</name>
    <dbReference type="NCBI Taxonomy" id="1156355"/>
    <lineage>
        <taxon>Bacteria</taxon>
        <taxon>Bacillati</taxon>
        <taxon>Bacillota</taxon>
        <taxon>Bacilli</taxon>
        <taxon>Bacillales</taxon>
        <taxon>Paenibacillaceae</taxon>
        <taxon>Paenibacillus</taxon>
    </lineage>
</organism>
<dbReference type="OrthoDB" id="2990399at2"/>
<dbReference type="RefSeq" id="WP_116189523.1">
    <property type="nucleotide sequence ID" value="NZ_QTTN01000014.1"/>
</dbReference>
<accession>A0A3D9RWX0</accession>
<keyword evidence="2" id="KW-0732">Signal</keyword>
<comment type="caution">
    <text evidence="3">The sequence shown here is derived from an EMBL/GenBank/DDBJ whole genome shotgun (WGS) entry which is preliminary data.</text>
</comment>
<evidence type="ECO:0008006" key="5">
    <source>
        <dbReference type="Google" id="ProtNLM"/>
    </source>
</evidence>
<feature type="region of interest" description="Disordered" evidence="1">
    <location>
        <begin position="139"/>
        <end position="169"/>
    </location>
</feature>
<keyword evidence="4" id="KW-1185">Reference proteome</keyword>
<feature type="signal peptide" evidence="2">
    <location>
        <begin position="1"/>
        <end position="21"/>
    </location>
</feature>
<dbReference type="Proteomes" id="UP000256304">
    <property type="component" value="Unassembled WGS sequence"/>
</dbReference>
<dbReference type="AlphaFoldDB" id="A0A3D9RWX0"/>
<dbReference type="EMBL" id="QTTN01000014">
    <property type="protein sequence ID" value="REE84473.1"/>
    <property type="molecule type" value="Genomic_DNA"/>
</dbReference>
<name>A0A3D9RWX0_9BACL</name>
<proteinExistence type="predicted"/>
<feature type="chain" id="PRO_5038903227" description="Glycosyl transferase family 2" evidence="2">
    <location>
        <begin position="22"/>
        <end position="204"/>
    </location>
</feature>
<reference evidence="3 4" key="1">
    <citation type="submission" date="2018-08" db="EMBL/GenBank/DDBJ databases">
        <title>Genomic Encyclopedia of Type Strains, Phase III (KMG-III): the genomes of soil and plant-associated and newly described type strains.</title>
        <authorList>
            <person name="Whitman W."/>
        </authorList>
    </citation>
    <scope>NUCLEOTIDE SEQUENCE [LARGE SCALE GENOMIC DNA]</scope>
    <source>
        <strain evidence="3 4">CGMCC 1.10966</strain>
    </source>
</reference>
<feature type="compositionally biased region" description="Basic residues" evidence="1">
    <location>
        <begin position="139"/>
        <end position="164"/>
    </location>
</feature>
<protein>
    <recommendedName>
        <fullName evidence="5">Glycosyl transferase family 2</fullName>
    </recommendedName>
</protein>
<gene>
    <name evidence="3" type="ORF">A8990_1147</name>
</gene>